<comment type="caution">
    <text evidence="2">The sequence shown here is derived from an EMBL/GenBank/DDBJ whole genome shotgun (WGS) entry which is preliminary data.</text>
</comment>
<sequence>MGKDVREFRAYDKKEMALIYDQDLWLPDYLKKLGHTEYPVHISSEGIHYTLNCLSNHYENDWEEKVIAYIGFDTMQFTNLWDKKGKKIFCNDIIAFCPAGNLTNSSAKTLGRIQYSEQSGEWIIVNKDDQFLNQLDKANQPEVIGNWFENAELLN</sequence>
<keyword evidence="3" id="KW-1185">Reference proteome</keyword>
<accession>A0A0J1FU29</accession>
<evidence type="ECO:0000313" key="2">
    <source>
        <dbReference type="EMBL" id="KLU66959.1"/>
    </source>
</evidence>
<dbReference type="Proteomes" id="UP000036356">
    <property type="component" value="Unassembled WGS sequence"/>
</dbReference>
<evidence type="ECO:0000259" key="1">
    <source>
        <dbReference type="Pfam" id="PF09643"/>
    </source>
</evidence>
<dbReference type="AlphaFoldDB" id="A0A0J1FU29"/>
<dbReference type="EMBL" id="LDZY01000003">
    <property type="protein sequence ID" value="KLU66959.1"/>
    <property type="molecule type" value="Genomic_DNA"/>
</dbReference>
<protein>
    <submittedName>
        <fullName evidence="2">YopX protein</fullName>
    </submittedName>
</protein>
<dbReference type="Gene3D" id="2.30.30.290">
    <property type="entry name" value="YopX-like domains"/>
    <property type="match status" value="1"/>
</dbReference>
<dbReference type="SUPFAM" id="SSF159006">
    <property type="entry name" value="YopX-like"/>
    <property type="match status" value="1"/>
</dbReference>
<dbReference type="RefSeq" id="WP_047808820.1">
    <property type="nucleotide sequence ID" value="NZ_LDZY01000003.1"/>
</dbReference>
<dbReference type="PATRIC" id="fig|476652.3.peg.917"/>
<proteinExistence type="predicted"/>
<dbReference type="Pfam" id="PF09643">
    <property type="entry name" value="YopX"/>
    <property type="match status" value="1"/>
</dbReference>
<dbReference type="InterPro" id="IPR023385">
    <property type="entry name" value="YopX-like_C"/>
</dbReference>
<organism evidence="2 3">
    <name type="scientific">Desulfosporosinus acididurans</name>
    <dbReference type="NCBI Taxonomy" id="476652"/>
    <lineage>
        <taxon>Bacteria</taxon>
        <taxon>Bacillati</taxon>
        <taxon>Bacillota</taxon>
        <taxon>Clostridia</taxon>
        <taxon>Eubacteriales</taxon>
        <taxon>Desulfitobacteriaceae</taxon>
        <taxon>Desulfosporosinus</taxon>
    </lineage>
</organism>
<reference evidence="2 3" key="1">
    <citation type="submission" date="2015-06" db="EMBL/GenBank/DDBJ databases">
        <title>Draft genome of the moderately acidophilic sulfate reducer Candidatus Desulfosporosinus acididurans strain M1.</title>
        <authorList>
            <person name="Poehlein A."/>
            <person name="Petzsch P."/>
            <person name="Johnson B.D."/>
            <person name="Schloemann M."/>
            <person name="Daniel R."/>
            <person name="Muehling M."/>
        </authorList>
    </citation>
    <scope>NUCLEOTIDE SEQUENCE [LARGE SCALE GENOMIC DNA]</scope>
    <source>
        <strain evidence="2 3">M1</strain>
    </source>
</reference>
<feature type="domain" description="YopX protein" evidence="1">
    <location>
        <begin position="7"/>
        <end position="154"/>
    </location>
</feature>
<dbReference type="InterPro" id="IPR019096">
    <property type="entry name" value="YopX_protein"/>
</dbReference>
<gene>
    <name evidence="2" type="ORF">DEAC_c08930</name>
</gene>
<name>A0A0J1FU29_9FIRM</name>
<evidence type="ECO:0000313" key="3">
    <source>
        <dbReference type="Proteomes" id="UP000036356"/>
    </source>
</evidence>